<dbReference type="Pfam" id="PF13966">
    <property type="entry name" value="zf-RVT"/>
    <property type="match status" value="1"/>
</dbReference>
<reference evidence="3 4" key="1">
    <citation type="submission" date="2024-02" db="EMBL/GenBank/DDBJ databases">
        <title>High-quality chromosome-scale genome assembly of Pensacola bahiagrass (Paspalum notatum Flugge var. saurae).</title>
        <authorList>
            <person name="Vega J.M."/>
            <person name="Podio M."/>
            <person name="Orjuela J."/>
            <person name="Siena L.A."/>
            <person name="Pessino S.C."/>
            <person name="Combes M.C."/>
            <person name="Mariac C."/>
            <person name="Albertini E."/>
            <person name="Pupilli F."/>
            <person name="Ortiz J.P.A."/>
            <person name="Leblanc O."/>
        </authorList>
    </citation>
    <scope>NUCLEOTIDE SEQUENCE [LARGE SCALE GENOMIC DNA]</scope>
    <source>
        <strain evidence="3">R1</strain>
        <tissue evidence="3">Leaf</tissue>
    </source>
</reference>
<keyword evidence="4" id="KW-1185">Reference proteome</keyword>
<protein>
    <recommendedName>
        <fullName evidence="5">Reverse transcriptase domain-containing protein</fullName>
    </recommendedName>
</protein>
<accession>A0AAQ3WJV8</accession>
<dbReference type="Proteomes" id="UP001341281">
    <property type="component" value="Chromosome 03"/>
</dbReference>
<dbReference type="EMBL" id="CP144747">
    <property type="protein sequence ID" value="WVZ64257.1"/>
    <property type="molecule type" value="Genomic_DNA"/>
</dbReference>
<dbReference type="InterPro" id="IPR000477">
    <property type="entry name" value="RT_dom"/>
</dbReference>
<dbReference type="InterPro" id="IPR026960">
    <property type="entry name" value="RVT-Znf"/>
</dbReference>
<feature type="domain" description="Reverse transcriptase" evidence="1">
    <location>
        <begin position="41"/>
        <end position="152"/>
    </location>
</feature>
<evidence type="ECO:0000259" key="1">
    <source>
        <dbReference type="Pfam" id="PF00078"/>
    </source>
</evidence>
<feature type="domain" description="Reverse transcriptase zinc-binding" evidence="2">
    <location>
        <begin position="401"/>
        <end position="444"/>
    </location>
</feature>
<dbReference type="PANTHER" id="PTHR33116">
    <property type="entry name" value="REVERSE TRANSCRIPTASE ZINC-BINDING DOMAIN-CONTAINING PROTEIN-RELATED-RELATED"/>
    <property type="match status" value="1"/>
</dbReference>
<evidence type="ECO:0008006" key="5">
    <source>
        <dbReference type="Google" id="ProtNLM"/>
    </source>
</evidence>
<organism evidence="3 4">
    <name type="scientific">Paspalum notatum var. saurae</name>
    <dbReference type="NCBI Taxonomy" id="547442"/>
    <lineage>
        <taxon>Eukaryota</taxon>
        <taxon>Viridiplantae</taxon>
        <taxon>Streptophyta</taxon>
        <taxon>Embryophyta</taxon>
        <taxon>Tracheophyta</taxon>
        <taxon>Spermatophyta</taxon>
        <taxon>Magnoliopsida</taxon>
        <taxon>Liliopsida</taxon>
        <taxon>Poales</taxon>
        <taxon>Poaceae</taxon>
        <taxon>PACMAD clade</taxon>
        <taxon>Panicoideae</taxon>
        <taxon>Andropogonodae</taxon>
        <taxon>Paspaleae</taxon>
        <taxon>Paspalinae</taxon>
        <taxon>Paspalum</taxon>
    </lineage>
</organism>
<dbReference type="AlphaFoldDB" id="A0AAQ3WJV8"/>
<evidence type="ECO:0000313" key="4">
    <source>
        <dbReference type="Proteomes" id="UP001341281"/>
    </source>
</evidence>
<evidence type="ECO:0000259" key="2">
    <source>
        <dbReference type="Pfam" id="PF13966"/>
    </source>
</evidence>
<sequence length="444" mass="49724">MLRLGSVAGGATGFPFSSLLRPPRSWLTANQELRFGTRGGGDSLSPLLFIIAMEVLNRLFSKAADAGVLCPLGPTAVRSRCSLYADDVIMFMYPATREAEAIKAILQLFGDAAGLTINLSKFSLSPISGCEPDLSEIVDVLGCQLPISYLGLPLHSKAIPKSCVQGLVDKVAARLPAWRGSMMARSDRLVWIKSLMMAVLIYTMMANALPAWAWTEIEACCRRFFWAGADTSVHGKCAVSWTVVARPCELGGLGVLDMRLMSLALQVRWLWLQRNLDDGDRAWVELPLKVAPKVQYLLQASVHFVVDNGQRTLFWQDNWIGGKSVVDVAPALLWFMSKRTKSTQTVAAALHDGRWIREIRGGLSIQAIVQYLKPWDLIRDVRLIQSTQDRAVWRWSRDGRFSVHSAYRLLHEGSIHQPEVAIIWKTWAPLRVKIFLWLAWRKRI</sequence>
<name>A0AAQ3WJV8_PASNO</name>
<proteinExistence type="predicted"/>
<dbReference type="Pfam" id="PF00078">
    <property type="entry name" value="RVT_1"/>
    <property type="match status" value="1"/>
</dbReference>
<gene>
    <name evidence="3" type="ORF">U9M48_013807</name>
</gene>
<dbReference type="PANTHER" id="PTHR33116:SF83">
    <property type="entry name" value="REVERSE TRANSCRIPTASE ZINC-BINDING DOMAIN-CONTAINING PROTEIN"/>
    <property type="match status" value="1"/>
</dbReference>
<evidence type="ECO:0000313" key="3">
    <source>
        <dbReference type="EMBL" id="WVZ64257.1"/>
    </source>
</evidence>